<reference evidence="1 2" key="1">
    <citation type="submission" date="2016-10" db="EMBL/GenBank/DDBJ databases">
        <authorList>
            <person name="de Groot N.N."/>
        </authorList>
    </citation>
    <scope>NUCLEOTIDE SEQUENCE [LARGE SCALE GENOMIC DNA]</scope>
    <source>
        <strain evidence="1 2">NP_1H</strain>
    </source>
</reference>
<keyword evidence="1" id="KW-0378">Hydrolase</keyword>
<dbReference type="GO" id="GO:0016787">
    <property type="term" value="F:hydrolase activity"/>
    <property type="evidence" value="ECO:0007669"/>
    <property type="project" value="UniProtKB-KW"/>
</dbReference>
<evidence type="ECO:0000313" key="2">
    <source>
        <dbReference type="Proteomes" id="UP000199258"/>
    </source>
</evidence>
<dbReference type="Pfam" id="PF13279">
    <property type="entry name" value="4HBT_2"/>
    <property type="match status" value="1"/>
</dbReference>
<gene>
    <name evidence="1" type="ORF">SAMN04488693_11052</name>
</gene>
<sequence length="183" mass="21441">MMHLILRTLWTLFASRRRPKLSVWDSASLPLRVQLTDIDIAMHVNNGMYLALMDLGRFDLMIRSGVWRIMRRRGWTPVVNAETITFRKSLQLGQRYTIETRILGFDERAIFFEQRMVHDGEIYARAYIATRLLSSQGPVPNEEIFEALGNPPEGLVLPDWIHEWRLNTALPSTRKPARHEWVQ</sequence>
<dbReference type="SUPFAM" id="SSF54637">
    <property type="entry name" value="Thioesterase/thiol ester dehydrase-isomerase"/>
    <property type="match status" value="1"/>
</dbReference>
<dbReference type="PANTHER" id="PTHR12475:SF4">
    <property type="entry name" value="PROTEIN THEM6"/>
    <property type="match status" value="1"/>
</dbReference>
<organism evidence="1 2">
    <name type="scientific">Arthrobacter subterraneus</name>
    <dbReference type="NCBI Taxonomy" id="335973"/>
    <lineage>
        <taxon>Bacteria</taxon>
        <taxon>Bacillati</taxon>
        <taxon>Actinomycetota</taxon>
        <taxon>Actinomycetes</taxon>
        <taxon>Micrococcales</taxon>
        <taxon>Micrococcaceae</taxon>
        <taxon>Arthrobacter</taxon>
    </lineage>
</organism>
<protein>
    <submittedName>
        <fullName evidence="1">Acyl-CoA thioester hydrolase, YbgC/YbaW family</fullName>
    </submittedName>
</protein>
<keyword evidence="2" id="KW-1185">Reference proteome</keyword>
<dbReference type="STRING" id="335973.SAMN04488693_11052"/>
<dbReference type="EMBL" id="FNDT01000010">
    <property type="protein sequence ID" value="SDI37763.1"/>
    <property type="molecule type" value="Genomic_DNA"/>
</dbReference>
<dbReference type="PANTHER" id="PTHR12475">
    <property type="match status" value="1"/>
</dbReference>
<proteinExistence type="predicted"/>
<accession>A0A1G8K2X9</accession>
<dbReference type="InterPro" id="IPR051490">
    <property type="entry name" value="THEM6_lcsJ_thioesterase"/>
</dbReference>
<name>A0A1G8K2X9_9MICC</name>
<dbReference type="CDD" id="cd00586">
    <property type="entry name" value="4HBT"/>
    <property type="match status" value="1"/>
</dbReference>
<dbReference type="InterPro" id="IPR029069">
    <property type="entry name" value="HotDog_dom_sf"/>
</dbReference>
<dbReference type="AlphaFoldDB" id="A0A1G8K2X9"/>
<dbReference type="Proteomes" id="UP000199258">
    <property type="component" value="Unassembled WGS sequence"/>
</dbReference>
<evidence type="ECO:0000313" key="1">
    <source>
        <dbReference type="EMBL" id="SDI37763.1"/>
    </source>
</evidence>
<dbReference type="Gene3D" id="3.10.129.10">
    <property type="entry name" value="Hotdog Thioesterase"/>
    <property type="match status" value="1"/>
</dbReference>